<accession>A0AAP2DJY6</accession>
<proteinExistence type="predicted"/>
<protein>
    <submittedName>
        <fullName evidence="2">Helix-turn-helix transcriptional regulator</fullName>
    </submittedName>
</protein>
<dbReference type="PANTHER" id="PTHR33169">
    <property type="entry name" value="PADR-FAMILY TRANSCRIPTIONAL REGULATOR"/>
    <property type="match status" value="1"/>
</dbReference>
<dbReference type="InterPro" id="IPR036390">
    <property type="entry name" value="WH_DNA-bd_sf"/>
</dbReference>
<dbReference type="InterPro" id="IPR005149">
    <property type="entry name" value="Tscrpt_reg_PadR_N"/>
</dbReference>
<feature type="domain" description="Transcription regulator PadR N-terminal" evidence="1">
    <location>
        <begin position="15"/>
        <end position="88"/>
    </location>
</feature>
<keyword evidence="3" id="KW-1185">Reference proteome</keyword>
<gene>
    <name evidence="2" type="ORF">KK083_12485</name>
</gene>
<dbReference type="Gene3D" id="1.10.10.10">
    <property type="entry name" value="Winged helix-like DNA-binding domain superfamily/Winged helix DNA-binding domain"/>
    <property type="match status" value="1"/>
</dbReference>
<evidence type="ECO:0000313" key="2">
    <source>
        <dbReference type="EMBL" id="MBT1697700.1"/>
    </source>
</evidence>
<name>A0AAP2DJY6_9BACT</name>
<dbReference type="AlphaFoldDB" id="A0AAP2DJY6"/>
<dbReference type="Proteomes" id="UP001319200">
    <property type="component" value="Unassembled WGS sequence"/>
</dbReference>
<dbReference type="SUPFAM" id="SSF46785">
    <property type="entry name" value="Winged helix' DNA-binding domain"/>
    <property type="match status" value="1"/>
</dbReference>
<evidence type="ECO:0000259" key="1">
    <source>
        <dbReference type="Pfam" id="PF03551"/>
    </source>
</evidence>
<sequence>MYSKELIRGTLRPIILKLLSEHGKMYGYEICQTIRSMTREQLIIKEGSLYPALYKLKEDGLLKVETVKVGGRDRQYYSLARQGNAEAKEQIAEFSRFLKTMNTLFKAKTDLSI</sequence>
<dbReference type="InterPro" id="IPR036388">
    <property type="entry name" value="WH-like_DNA-bd_sf"/>
</dbReference>
<dbReference type="RefSeq" id="WP_254163572.1">
    <property type="nucleotide sequence ID" value="NZ_JAHESF010000010.1"/>
</dbReference>
<evidence type="ECO:0000313" key="3">
    <source>
        <dbReference type="Proteomes" id="UP001319200"/>
    </source>
</evidence>
<organism evidence="2 3">
    <name type="scientific">Chryseosolibacter histidini</name>
    <dbReference type="NCBI Taxonomy" id="2782349"/>
    <lineage>
        <taxon>Bacteria</taxon>
        <taxon>Pseudomonadati</taxon>
        <taxon>Bacteroidota</taxon>
        <taxon>Cytophagia</taxon>
        <taxon>Cytophagales</taxon>
        <taxon>Chryseotaleaceae</taxon>
        <taxon>Chryseosolibacter</taxon>
    </lineage>
</organism>
<dbReference type="EMBL" id="JAHESF010000010">
    <property type="protein sequence ID" value="MBT1697700.1"/>
    <property type="molecule type" value="Genomic_DNA"/>
</dbReference>
<dbReference type="PANTHER" id="PTHR33169:SF14">
    <property type="entry name" value="TRANSCRIPTIONAL REGULATOR RV3488"/>
    <property type="match status" value="1"/>
</dbReference>
<dbReference type="Pfam" id="PF03551">
    <property type="entry name" value="PadR"/>
    <property type="match status" value="1"/>
</dbReference>
<comment type="caution">
    <text evidence="2">The sequence shown here is derived from an EMBL/GenBank/DDBJ whole genome shotgun (WGS) entry which is preliminary data.</text>
</comment>
<reference evidence="2 3" key="1">
    <citation type="submission" date="2021-05" db="EMBL/GenBank/DDBJ databases">
        <title>A Polyphasic approach of four new species of the genus Ohtaekwangia: Ohtaekwangia histidinii sp. nov., Ohtaekwangia cretensis sp. nov., Ohtaekwangia indiensis sp. nov., Ohtaekwangia reichenbachii sp. nov. from diverse environment.</title>
        <authorList>
            <person name="Octaviana S."/>
        </authorList>
    </citation>
    <scope>NUCLEOTIDE SEQUENCE [LARGE SCALE GENOMIC DNA]</scope>
    <source>
        <strain evidence="2 3">PWU4</strain>
    </source>
</reference>
<dbReference type="InterPro" id="IPR052509">
    <property type="entry name" value="Metal_resp_DNA-bind_regulator"/>
</dbReference>